<keyword evidence="5" id="KW-0804">Transcription</keyword>
<organism evidence="8 9">
    <name type="scientific">Actinoallomurus iriomotensis</name>
    <dbReference type="NCBI Taxonomy" id="478107"/>
    <lineage>
        <taxon>Bacteria</taxon>
        <taxon>Bacillati</taxon>
        <taxon>Actinomycetota</taxon>
        <taxon>Actinomycetes</taxon>
        <taxon>Streptosporangiales</taxon>
        <taxon>Thermomonosporaceae</taxon>
        <taxon>Actinoallomurus</taxon>
    </lineage>
</organism>
<reference evidence="8" key="1">
    <citation type="submission" date="2023-03" db="EMBL/GenBank/DDBJ databases">
        <title>Actinoallomurus iriomotensis NBRC 103681.</title>
        <authorList>
            <person name="Ichikawa N."/>
            <person name="Sato H."/>
            <person name="Tonouchi N."/>
        </authorList>
    </citation>
    <scope>NUCLEOTIDE SEQUENCE</scope>
    <source>
        <strain evidence="8">NBRC 103681</strain>
    </source>
</reference>
<dbReference type="SUPFAM" id="SSF100950">
    <property type="entry name" value="NagB/RpiA/CoA transferase-like"/>
    <property type="match status" value="1"/>
</dbReference>
<dbReference type="Proteomes" id="UP001165135">
    <property type="component" value="Unassembled WGS sequence"/>
</dbReference>
<dbReference type="PROSITE" id="PS51000">
    <property type="entry name" value="HTH_DEOR_2"/>
    <property type="match status" value="1"/>
</dbReference>
<dbReference type="InterPro" id="IPR018356">
    <property type="entry name" value="Tscrpt_reg_HTH_DeoR_CS"/>
</dbReference>
<feature type="domain" description="HTH deoR-type" evidence="7">
    <location>
        <begin position="15"/>
        <end position="70"/>
    </location>
</feature>
<dbReference type="SMART" id="SM00420">
    <property type="entry name" value="HTH_DEOR"/>
    <property type="match status" value="1"/>
</dbReference>
<dbReference type="GO" id="GO:0003677">
    <property type="term" value="F:DNA binding"/>
    <property type="evidence" value="ECO:0007669"/>
    <property type="project" value="UniProtKB-KW"/>
</dbReference>
<dbReference type="PANTHER" id="PTHR30363:SF4">
    <property type="entry name" value="GLYCEROL-3-PHOSPHATE REGULON REPRESSOR"/>
    <property type="match status" value="1"/>
</dbReference>
<dbReference type="Pfam" id="PF08220">
    <property type="entry name" value="HTH_DeoR"/>
    <property type="match status" value="1"/>
</dbReference>
<dbReference type="SMART" id="SM01134">
    <property type="entry name" value="DeoRC"/>
    <property type="match status" value="1"/>
</dbReference>
<evidence type="ECO:0000313" key="9">
    <source>
        <dbReference type="Proteomes" id="UP001165135"/>
    </source>
</evidence>
<dbReference type="InterPro" id="IPR036390">
    <property type="entry name" value="WH_DNA-bd_sf"/>
</dbReference>
<keyword evidence="2" id="KW-0678">Repressor</keyword>
<dbReference type="SUPFAM" id="SSF46785">
    <property type="entry name" value="Winged helix' DNA-binding domain"/>
    <property type="match status" value="1"/>
</dbReference>
<evidence type="ECO:0000313" key="8">
    <source>
        <dbReference type="EMBL" id="GLY78959.1"/>
    </source>
</evidence>
<dbReference type="PROSITE" id="PS00894">
    <property type="entry name" value="HTH_DEOR_1"/>
    <property type="match status" value="1"/>
</dbReference>
<evidence type="ECO:0000259" key="7">
    <source>
        <dbReference type="PROSITE" id="PS51000"/>
    </source>
</evidence>
<evidence type="ECO:0000256" key="1">
    <source>
        <dbReference type="ARBA" id="ARBA00021390"/>
    </source>
</evidence>
<dbReference type="Pfam" id="PF00455">
    <property type="entry name" value="DeoRC"/>
    <property type="match status" value="1"/>
</dbReference>
<evidence type="ECO:0000256" key="4">
    <source>
        <dbReference type="ARBA" id="ARBA00023125"/>
    </source>
</evidence>
<dbReference type="PANTHER" id="PTHR30363">
    <property type="entry name" value="HTH-TYPE TRANSCRIPTIONAL REGULATOR SRLR-RELATED"/>
    <property type="match status" value="1"/>
</dbReference>
<dbReference type="InterPro" id="IPR037171">
    <property type="entry name" value="NagB/RpiA_transferase-like"/>
</dbReference>
<dbReference type="Gene3D" id="1.10.10.10">
    <property type="entry name" value="Winged helix-like DNA-binding domain superfamily/Winged helix DNA-binding domain"/>
    <property type="match status" value="1"/>
</dbReference>
<evidence type="ECO:0000256" key="2">
    <source>
        <dbReference type="ARBA" id="ARBA00022491"/>
    </source>
</evidence>
<evidence type="ECO:0000256" key="6">
    <source>
        <dbReference type="ARBA" id="ARBA00024937"/>
    </source>
</evidence>
<dbReference type="Gene3D" id="3.40.50.1360">
    <property type="match status" value="1"/>
</dbReference>
<dbReference type="RefSeq" id="WP_285629851.1">
    <property type="nucleotide sequence ID" value="NZ_BSTJ01000010.1"/>
</dbReference>
<evidence type="ECO:0000256" key="3">
    <source>
        <dbReference type="ARBA" id="ARBA00023015"/>
    </source>
</evidence>
<dbReference type="InterPro" id="IPR014036">
    <property type="entry name" value="DeoR-like_C"/>
</dbReference>
<dbReference type="AlphaFoldDB" id="A0A9W6RNY9"/>
<dbReference type="InterPro" id="IPR036388">
    <property type="entry name" value="WH-like_DNA-bd_sf"/>
</dbReference>
<name>A0A9W6RNY9_9ACTN</name>
<sequence length="265" mass="27985">MVTGERGGELRYNSAPERREEILRRLRETGYVSAPDLGADLAVSERTVRRDLQRLAEFGLVELVYGGAVAPGGVTPRSPFGARSQARSEQKRAIAELALRFVQPGATVGLDAGTTTLELARLLPGDRDVTVVTHSLPAMTVLGERPGTTLIGLGGLHHPPTQAFTGPDTVAAIGRLRVHTFFLAASGLGERGAYCATPLDAEVKRAFIGIADHVVLLADSAKLRQTAPVPICEHSEIGAFVTDAAITRAQRAALSPGTRLLVADG</sequence>
<proteinExistence type="predicted"/>
<dbReference type="InterPro" id="IPR050313">
    <property type="entry name" value="Carb_Metab_HTH_regulators"/>
</dbReference>
<dbReference type="InterPro" id="IPR001034">
    <property type="entry name" value="DeoR_HTH"/>
</dbReference>
<dbReference type="GO" id="GO:0003700">
    <property type="term" value="F:DNA-binding transcription factor activity"/>
    <property type="evidence" value="ECO:0007669"/>
    <property type="project" value="InterPro"/>
</dbReference>
<dbReference type="PRINTS" id="PR00037">
    <property type="entry name" value="HTHLACR"/>
</dbReference>
<comment type="caution">
    <text evidence="8">The sequence shown here is derived from an EMBL/GenBank/DDBJ whole genome shotgun (WGS) entry which is preliminary data.</text>
</comment>
<evidence type="ECO:0000256" key="5">
    <source>
        <dbReference type="ARBA" id="ARBA00023163"/>
    </source>
</evidence>
<comment type="function">
    <text evidence="6">Repressor of the lactose catabolism operon. Galactose-6-phosphate is the inducer.</text>
</comment>
<keyword evidence="4" id="KW-0238">DNA-binding</keyword>
<dbReference type="EMBL" id="BSTJ01000010">
    <property type="protein sequence ID" value="GLY78959.1"/>
    <property type="molecule type" value="Genomic_DNA"/>
</dbReference>
<accession>A0A9W6RNY9</accession>
<gene>
    <name evidence="8" type="primary">fruR</name>
    <name evidence="8" type="ORF">Airi01_072260</name>
</gene>
<keyword evidence="3" id="KW-0805">Transcription regulation</keyword>
<protein>
    <recommendedName>
        <fullName evidence="1">Lactose phosphotransferase system repressor</fullName>
    </recommendedName>
</protein>